<dbReference type="Pfam" id="PF16172">
    <property type="entry name" value="DOCK_N"/>
    <property type="match status" value="2"/>
</dbReference>
<evidence type="ECO:0000256" key="2">
    <source>
        <dbReference type="ARBA" id="ARBA00022490"/>
    </source>
</evidence>
<feature type="domain" description="DOCKER" evidence="6">
    <location>
        <begin position="1125"/>
        <end position="1357"/>
    </location>
</feature>
<accession>A0A671Y7P5</accession>
<protein>
    <submittedName>
        <fullName evidence="7">Dedicator of cytokinesis 4b</fullName>
    </submittedName>
</protein>
<dbReference type="GO" id="GO:0031267">
    <property type="term" value="F:small GTPase binding"/>
    <property type="evidence" value="ECO:0007669"/>
    <property type="project" value="TreeGrafter"/>
</dbReference>
<gene>
    <name evidence="7" type="primary">DOCK4</name>
    <name evidence="7" type="synonym">dock4b</name>
</gene>
<dbReference type="GO" id="GO:0005085">
    <property type="term" value="F:guanyl-nucleotide exchange factor activity"/>
    <property type="evidence" value="ECO:0007669"/>
    <property type="project" value="InterPro"/>
</dbReference>
<dbReference type="PROSITE" id="PS51651">
    <property type="entry name" value="DOCKER"/>
    <property type="match status" value="1"/>
</dbReference>
<dbReference type="GO" id="GO:0005886">
    <property type="term" value="C:plasma membrane"/>
    <property type="evidence" value="ECO:0007669"/>
    <property type="project" value="TreeGrafter"/>
</dbReference>
<dbReference type="Ensembl" id="ENSSAUT00010062472.1">
    <property type="protein sequence ID" value="ENSSAUP00010059555.1"/>
    <property type="gene ID" value="ENSSAUG00010018456.1"/>
</dbReference>
<dbReference type="GO" id="GO:0060326">
    <property type="term" value="P:cell chemotaxis"/>
    <property type="evidence" value="ECO:0007669"/>
    <property type="project" value="TreeGrafter"/>
</dbReference>
<dbReference type="PROSITE" id="PS51650">
    <property type="entry name" value="C2_DOCK"/>
    <property type="match status" value="1"/>
</dbReference>
<dbReference type="GO" id="GO:0005737">
    <property type="term" value="C:cytoplasm"/>
    <property type="evidence" value="ECO:0007669"/>
    <property type="project" value="UniProtKB-SubCell"/>
</dbReference>
<dbReference type="Gene3D" id="1.20.1270.350">
    <property type="entry name" value="Dedicator of cytokinesis N-terminal subdomain"/>
    <property type="match status" value="1"/>
</dbReference>
<organism evidence="7 8">
    <name type="scientific">Sparus aurata</name>
    <name type="common">Gilthead sea bream</name>
    <dbReference type="NCBI Taxonomy" id="8175"/>
    <lineage>
        <taxon>Eukaryota</taxon>
        <taxon>Metazoa</taxon>
        <taxon>Chordata</taxon>
        <taxon>Craniata</taxon>
        <taxon>Vertebrata</taxon>
        <taxon>Euteleostomi</taxon>
        <taxon>Actinopterygii</taxon>
        <taxon>Neopterygii</taxon>
        <taxon>Teleostei</taxon>
        <taxon>Neoteleostei</taxon>
        <taxon>Acanthomorphata</taxon>
        <taxon>Eupercaria</taxon>
        <taxon>Spariformes</taxon>
        <taxon>Sparidae</taxon>
        <taxon>Sparus</taxon>
    </lineage>
</organism>
<reference evidence="7" key="3">
    <citation type="submission" date="2025-09" db="UniProtKB">
        <authorList>
            <consortium name="Ensembl"/>
        </authorList>
    </citation>
    <scope>IDENTIFICATION</scope>
</reference>
<evidence type="ECO:0000256" key="3">
    <source>
        <dbReference type="ARBA" id="ARBA00022553"/>
    </source>
</evidence>
<dbReference type="InterPro" id="IPR042455">
    <property type="entry name" value="DOCK_N_sub1"/>
</dbReference>
<dbReference type="Gene3D" id="2.60.40.150">
    <property type="entry name" value="C2 domain"/>
    <property type="match status" value="1"/>
</dbReference>
<dbReference type="InterPro" id="IPR037811">
    <property type="entry name" value="C2_Dock-B"/>
</dbReference>
<dbReference type="InterPro" id="IPR043161">
    <property type="entry name" value="DOCK_C_lobe_A"/>
</dbReference>
<dbReference type="FunFam" id="1.25.40.410:FF:000003">
    <property type="entry name" value="Dedicator of cytokinesis protein 4"/>
    <property type="match status" value="1"/>
</dbReference>
<dbReference type="InterPro" id="IPR026791">
    <property type="entry name" value="DOCK"/>
</dbReference>
<keyword evidence="2" id="KW-0963">Cytoplasm</keyword>
<reference evidence="7" key="2">
    <citation type="submission" date="2025-08" db="UniProtKB">
        <authorList>
            <consortium name="Ensembl"/>
        </authorList>
    </citation>
    <scope>IDENTIFICATION</scope>
</reference>
<evidence type="ECO:0000256" key="1">
    <source>
        <dbReference type="ARBA" id="ARBA00004496"/>
    </source>
</evidence>
<dbReference type="FunFam" id="2.60.40.150:FF:000045">
    <property type="entry name" value="Dedicator of cytokinesis protein 4"/>
    <property type="match status" value="1"/>
</dbReference>
<dbReference type="PANTHER" id="PTHR45653">
    <property type="entry name" value="DEDICATOR OF CYTOKINESIS"/>
    <property type="match status" value="1"/>
</dbReference>
<dbReference type="CDD" id="cd08695">
    <property type="entry name" value="C2_Dock-B"/>
    <property type="match status" value="1"/>
</dbReference>
<comment type="subcellular location">
    <subcellularLocation>
        <location evidence="1">Cytoplasm</location>
    </subcellularLocation>
</comment>
<dbReference type="Proteomes" id="UP000472265">
    <property type="component" value="Chromosome 14"/>
</dbReference>
<dbReference type="InterPro" id="IPR032376">
    <property type="entry name" value="DOCK_N"/>
</dbReference>
<evidence type="ECO:0000259" key="5">
    <source>
        <dbReference type="PROSITE" id="PS51650"/>
    </source>
</evidence>
<dbReference type="InterPro" id="IPR035892">
    <property type="entry name" value="C2_domain_sf"/>
</dbReference>
<evidence type="ECO:0000259" key="6">
    <source>
        <dbReference type="PROSITE" id="PS51651"/>
    </source>
</evidence>
<dbReference type="GeneTree" id="ENSGT00940000155659"/>
<evidence type="ECO:0000313" key="7">
    <source>
        <dbReference type="Ensembl" id="ENSSAUP00010059555.1"/>
    </source>
</evidence>
<proteinExistence type="inferred from homology"/>
<dbReference type="InterPro" id="IPR027007">
    <property type="entry name" value="C2_DOCK-type_domain"/>
</dbReference>
<dbReference type="InterPro" id="IPR056372">
    <property type="entry name" value="TPR_DOCK"/>
</dbReference>
<dbReference type="PANTHER" id="PTHR45653:SF7">
    <property type="entry name" value="DEDICATOR OF CYTOKINESIS PROTEIN 4"/>
    <property type="match status" value="1"/>
</dbReference>
<dbReference type="InterPro" id="IPR027357">
    <property type="entry name" value="DOCKER_dom"/>
</dbReference>
<comment type="similarity">
    <text evidence="4">Belongs to the DOCK family.</text>
</comment>
<keyword evidence="3" id="KW-0597">Phosphoprotein</keyword>
<sequence length="1357" mass="156842">IGDTVQILEKCEGRSLTCLSSALKGIFPSSYIHLKNAHVKNKGQFETVIPVEDSVITEMTSTLRDWGAMWKQLYVKNEGDLFHRLWHVMNEILDLRRQVLVGHLTHDRMRDVKQHITARLDWGNEQLGLDLVPRREFSMVDPEEISVTELYRLVSGLAALHDTFNSTVRQLKETPTPASTHHLFVHMKSLMSANLGEELEVFFHIYDGRENRPLSERFFVKLNKSGLPKSPEKTERQCTLFVVSSEHDFGRMGAGEKKNLCSVQYRRPFGCAVVSIADLLTADSKDDHLLKVYACNTESEWYQIHENLIKKANSRYNLSGSNTGLAVALQLLHGDIEQLRREYMVLFTRGVSITRKLGFSDVIMPGEMRNDLYVTLEKGEFEKGGKSVARNVEITVYVLDIDGQILKSHVAAGAGEPGADEYHSLVLYHNNSPRWAEQIKLPIPVDMFRGSHVRFEFRHCSTKDKGEKKLFGYSFVPLMQEDGRTLPDGTHELIIHKCEENTSLADCSRYLKLPFSKANLPSNNQTLKGTKESFWITSFLCSTKLTQNGDMLDLLKWRAHPERINDSLSKLKEIDGSEIVKFLQDTLDTLFGILDESSQRYGLKVFDSLVHIINLLQDSKFQHFKPVMDTYIESHFAGALSYRDLIKVLKWYVDRIVDAEHQDHIQQVLKASEYIFKYIIQSRRLFSLATGGQNEEEFRVCIHELFMSIRFFLSQENKGTSPVAQTQAVFLRTFPAVYGELLKIFTVREVANFVRETLGSLPTTVHADCPLEAVKLQCIAKTVESQLYINPESRCILLPVVLRVLQAHMQEQRDLVMCARILTSMLSLIKKEENGTAVSNMAAIGCHYTRNSSNGGEFVACLLALLRQMSDRHYQQLLQAFSSKDNLRDFLLQIFTVFRILIRPEMFPKDWTVMRLVTNNVIITTVLYLSEALRKNFLNDKFDYKVGEMCVWWVVCVLQSQVSNHDVLSCRYGDMRVMMGCEIFSMWQNLGEHKLNFIPAMIGPFLEVTLVPQPDLRNVMIPIFHDMMDWEQRRSGNFKQVEAKLIDKLDSLMSEGKGDETYRELFNSILLKKIERETWRESGISLIATVTRLMERLLDYRDCMKLGEVDGKKIGCTVSLLNFYKTELNKEEMYIRYIHKLYDLHLKAQNYTEASYTLLLYDELLEWSDRPLREFLNYPMQSEWQRKEYLHLTIVQNFDRGKCWENGIILCRELADQYESYYDYRNLSKMRMMEASLYDKIMDQQRLEPEFFRVGFYGKKFPFFLRVKKSPYSFCVMNIKCKRIILSPSPAGRINFPYIRLLQCEVTFRNSYSMPLNDVTGPCPWWSSQLRLQSQGAATRCQANPTLSSLPPPSSAE</sequence>
<dbReference type="Gene3D" id="1.25.40.410">
    <property type="match status" value="1"/>
</dbReference>
<reference evidence="7" key="1">
    <citation type="submission" date="2021-04" db="EMBL/GenBank/DDBJ databases">
        <authorList>
            <consortium name="Wellcome Sanger Institute Data Sharing"/>
        </authorList>
    </citation>
    <scope>NUCLEOTIDE SEQUENCE [LARGE SCALE GENOMIC DNA]</scope>
</reference>
<keyword evidence="8" id="KW-1185">Reference proteome</keyword>
<dbReference type="FunFam" id="1.20.1270.350:FF:000001">
    <property type="entry name" value="dedicator of cytokinesis protein 4"/>
    <property type="match status" value="1"/>
</dbReference>
<evidence type="ECO:0000256" key="4">
    <source>
        <dbReference type="PROSITE-ProRule" id="PRU00983"/>
    </source>
</evidence>
<feature type="domain" description="C2 DOCK-type" evidence="5">
    <location>
        <begin position="369"/>
        <end position="541"/>
    </location>
</feature>
<dbReference type="Pfam" id="PF14429">
    <property type="entry name" value="DOCK-C2"/>
    <property type="match status" value="1"/>
</dbReference>
<dbReference type="Pfam" id="PF23554">
    <property type="entry name" value="TPR_DOCK"/>
    <property type="match status" value="1"/>
</dbReference>
<dbReference type="GO" id="GO:0007264">
    <property type="term" value="P:small GTPase-mediated signal transduction"/>
    <property type="evidence" value="ECO:0007669"/>
    <property type="project" value="InterPro"/>
</dbReference>
<name>A0A671Y7P5_SPAAU</name>
<evidence type="ECO:0000313" key="8">
    <source>
        <dbReference type="Proteomes" id="UP000472265"/>
    </source>
</evidence>